<comment type="caution">
    <text evidence="10">The sequence shown here is derived from an EMBL/GenBank/DDBJ whole genome shotgun (WGS) entry which is preliminary data.</text>
</comment>
<dbReference type="Gene3D" id="6.10.250.690">
    <property type="match status" value="1"/>
</dbReference>
<evidence type="ECO:0000313" key="10">
    <source>
        <dbReference type="EMBL" id="NNF06689.1"/>
    </source>
</evidence>
<dbReference type="GO" id="GO:0006355">
    <property type="term" value="P:regulation of DNA-templated transcription"/>
    <property type="evidence" value="ECO:0007669"/>
    <property type="project" value="InterPro"/>
</dbReference>
<accession>A0A7Y2E7K5</accession>
<dbReference type="InterPro" id="IPR011006">
    <property type="entry name" value="CheY-like_superfamily"/>
</dbReference>
<evidence type="ECO:0000313" key="11">
    <source>
        <dbReference type="Proteomes" id="UP000547674"/>
    </source>
</evidence>
<dbReference type="InterPro" id="IPR039420">
    <property type="entry name" value="WalR-like"/>
</dbReference>
<evidence type="ECO:0000256" key="6">
    <source>
        <dbReference type="PROSITE-ProRule" id="PRU00169"/>
    </source>
</evidence>
<dbReference type="PROSITE" id="PS50110">
    <property type="entry name" value="RESPONSE_REGULATORY"/>
    <property type="match status" value="1"/>
</dbReference>
<dbReference type="Gene3D" id="1.10.10.10">
    <property type="entry name" value="Winged helix-like DNA-binding domain superfamily/Winged helix DNA-binding domain"/>
    <property type="match status" value="1"/>
</dbReference>
<keyword evidence="1 6" id="KW-0597">Phosphoprotein</keyword>
<dbReference type="GO" id="GO:0032993">
    <property type="term" value="C:protein-DNA complex"/>
    <property type="evidence" value="ECO:0007669"/>
    <property type="project" value="TreeGrafter"/>
</dbReference>
<gene>
    <name evidence="10" type="ORF">HKN21_08010</name>
</gene>
<dbReference type="PROSITE" id="PS51755">
    <property type="entry name" value="OMPR_PHOB"/>
    <property type="match status" value="1"/>
</dbReference>
<dbReference type="InterPro" id="IPR001789">
    <property type="entry name" value="Sig_transdc_resp-reg_receiver"/>
</dbReference>
<reference evidence="10 11" key="1">
    <citation type="submission" date="2020-03" db="EMBL/GenBank/DDBJ databases">
        <title>Metabolic flexibility allows generalist bacteria to become dominant in a frequently disturbed ecosystem.</title>
        <authorList>
            <person name="Chen Y.-J."/>
            <person name="Leung P.M."/>
            <person name="Bay S.K."/>
            <person name="Hugenholtz P."/>
            <person name="Kessler A.J."/>
            <person name="Shelley G."/>
            <person name="Waite D.W."/>
            <person name="Cook P.L."/>
            <person name="Greening C."/>
        </authorList>
    </citation>
    <scope>NUCLEOTIDE SEQUENCE [LARGE SCALE GENOMIC DNA]</scope>
    <source>
        <strain evidence="10">SS_bin_28</strain>
    </source>
</reference>
<dbReference type="InterPro" id="IPR016032">
    <property type="entry name" value="Sig_transdc_resp-reg_C-effctor"/>
</dbReference>
<dbReference type="GO" id="GO:0005829">
    <property type="term" value="C:cytosol"/>
    <property type="evidence" value="ECO:0007669"/>
    <property type="project" value="TreeGrafter"/>
</dbReference>
<keyword evidence="5" id="KW-0804">Transcription</keyword>
<dbReference type="SUPFAM" id="SSF52172">
    <property type="entry name" value="CheY-like"/>
    <property type="match status" value="1"/>
</dbReference>
<evidence type="ECO:0000256" key="1">
    <source>
        <dbReference type="ARBA" id="ARBA00022553"/>
    </source>
</evidence>
<evidence type="ECO:0000256" key="7">
    <source>
        <dbReference type="PROSITE-ProRule" id="PRU01091"/>
    </source>
</evidence>
<dbReference type="GO" id="GO:0000156">
    <property type="term" value="F:phosphorelay response regulator activity"/>
    <property type="evidence" value="ECO:0007669"/>
    <property type="project" value="TreeGrafter"/>
</dbReference>
<dbReference type="Pfam" id="PF00486">
    <property type="entry name" value="Trans_reg_C"/>
    <property type="match status" value="1"/>
</dbReference>
<keyword evidence="4 7" id="KW-0238">DNA-binding</keyword>
<dbReference type="InterPro" id="IPR036388">
    <property type="entry name" value="WH-like_DNA-bd_sf"/>
</dbReference>
<evidence type="ECO:0000256" key="4">
    <source>
        <dbReference type="ARBA" id="ARBA00023125"/>
    </source>
</evidence>
<evidence type="ECO:0000259" key="9">
    <source>
        <dbReference type="PROSITE" id="PS51755"/>
    </source>
</evidence>
<keyword evidence="3" id="KW-0805">Transcription regulation</keyword>
<name>A0A7Y2E7K5_UNCEI</name>
<evidence type="ECO:0000256" key="5">
    <source>
        <dbReference type="ARBA" id="ARBA00023163"/>
    </source>
</evidence>
<feature type="domain" description="OmpR/PhoB-type" evidence="9">
    <location>
        <begin position="122"/>
        <end position="221"/>
    </location>
</feature>
<dbReference type="Proteomes" id="UP000547674">
    <property type="component" value="Unassembled WGS sequence"/>
</dbReference>
<dbReference type="InterPro" id="IPR001867">
    <property type="entry name" value="OmpR/PhoB-type_DNA-bd"/>
</dbReference>
<feature type="modified residue" description="4-aspartylphosphate" evidence="6">
    <location>
        <position position="51"/>
    </location>
</feature>
<sequence length="224" mass="24967">MRILIVEDERSLRDGLQDLVSTAGHEVETAEDGEVALSKISGSAFDAVLLDLMLPKIDGLEVCRRVKERHPSLYVLMLTARGSEDDKVTGLKTGADDYITKPFGSRELLARLESVERRLAPPEWLSVGDAVLDLGRCQFRRGDEICDLTARESAILKMLYHHRERAISRAELLEHVWDAPGNLETRTVDMTISNLRQKIETNPSTPNIVVTVKGVGYAWGLKTS</sequence>
<feature type="DNA-binding region" description="OmpR/PhoB-type" evidence="7">
    <location>
        <begin position="122"/>
        <end position="221"/>
    </location>
</feature>
<evidence type="ECO:0000256" key="3">
    <source>
        <dbReference type="ARBA" id="ARBA00023015"/>
    </source>
</evidence>
<dbReference type="CDD" id="cd00383">
    <property type="entry name" value="trans_reg_C"/>
    <property type="match status" value="1"/>
</dbReference>
<dbReference type="SMART" id="SM00862">
    <property type="entry name" value="Trans_reg_C"/>
    <property type="match status" value="1"/>
</dbReference>
<dbReference type="Pfam" id="PF00072">
    <property type="entry name" value="Response_reg"/>
    <property type="match status" value="1"/>
</dbReference>
<keyword evidence="2" id="KW-0902">Two-component regulatory system</keyword>
<dbReference type="FunFam" id="3.40.50.2300:FF:000001">
    <property type="entry name" value="DNA-binding response regulator PhoB"/>
    <property type="match status" value="1"/>
</dbReference>
<dbReference type="SMART" id="SM00448">
    <property type="entry name" value="REC"/>
    <property type="match status" value="1"/>
</dbReference>
<dbReference type="AlphaFoldDB" id="A0A7Y2E7K5"/>
<feature type="domain" description="Response regulatory" evidence="8">
    <location>
        <begin position="2"/>
        <end position="116"/>
    </location>
</feature>
<proteinExistence type="predicted"/>
<organism evidence="10 11">
    <name type="scientific">Eiseniibacteriota bacterium</name>
    <dbReference type="NCBI Taxonomy" id="2212470"/>
    <lineage>
        <taxon>Bacteria</taxon>
        <taxon>Candidatus Eiseniibacteriota</taxon>
    </lineage>
</organism>
<dbReference type="Gene3D" id="3.40.50.2300">
    <property type="match status" value="1"/>
</dbReference>
<dbReference type="GO" id="GO:0000976">
    <property type="term" value="F:transcription cis-regulatory region binding"/>
    <property type="evidence" value="ECO:0007669"/>
    <property type="project" value="TreeGrafter"/>
</dbReference>
<evidence type="ECO:0000259" key="8">
    <source>
        <dbReference type="PROSITE" id="PS50110"/>
    </source>
</evidence>
<dbReference type="SUPFAM" id="SSF46894">
    <property type="entry name" value="C-terminal effector domain of the bipartite response regulators"/>
    <property type="match status" value="1"/>
</dbReference>
<evidence type="ECO:0000256" key="2">
    <source>
        <dbReference type="ARBA" id="ARBA00023012"/>
    </source>
</evidence>
<dbReference type="PANTHER" id="PTHR48111:SF1">
    <property type="entry name" value="TWO-COMPONENT RESPONSE REGULATOR ORR33"/>
    <property type="match status" value="1"/>
</dbReference>
<dbReference type="CDD" id="cd17574">
    <property type="entry name" value="REC_OmpR"/>
    <property type="match status" value="1"/>
</dbReference>
<protein>
    <submittedName>
        <fullName evidence="10">Response regulator transcription factor</fullName>
    </submittedName>
</protein>
<dbReference type="PANTHER" id="PTHR48111">
    <property type="entry name" value="REGULATOR OF RPOS"/>
    <property type="match status" value="1"/>
</dbReference>
<dbReference type="EMBL" id="JABDJR010000315">
    <property type="protein sequence ID" value="NNF06689.1"/>
    <property type="molecule type" value="Genomic_DNA"/>
</dbReference>